<reference evidence="2 3" key="1">
    <citation type="journal article" date="2020" name="ISME J.">
        <title>Uncovering the hidden diversity of litter-decomposition mechanisms in mushroom-forming fungi.</title>
        <authorList>
            <person name="Floudas D."/>
            <person name="Bentzer J."/>
            <person name="Ahren D."/>
            <person name="Johansson T."/>
            <person name="Persson P."/>
            <person name="Tunlid A."/>
        </authorList>
    </citation>
    <scope>NUCLEOTIDE SEQUENCE [LARGE SCALE GENOMIC DNA]</scope>
    <source>
        <strain evidence="2 3">CBS 661.87</strain>
    </source>
</reference>
<dbReference type="InterPro" id="IPR001680">
    <property type="entry name" value="WD40_rpt"/>
</dbReference>
<accession>A0A8H5LVX4</accession>
<dbReference type="Gene3D" id="2.130.10.10">
    <property type="entry name" value="YVTN repeat-like/Quinoprotein amine dehydrogenase"/>
    <property type="match status" value="1"/>
</dbReference>
<evidence type="ECO:0008006" key="4">
    <source>
        <dbReference type="Google" id="ProtNLM"/>
    </source>
</evidence>
<dbReference type="EMBL" id="JAACJP010000047">
    <property type="protein sequence ID" value="KAF5371379.1"/>
    <property type="molecule type" value="Genomic_DNA"/>
</dbReference>
<feature type="compositionally biased region" description="Polar residues" evidence="1">
    <location>
        <begin position="511"/>
        <end position="528"/>
    </location>
</feature>
<dbReference type="AlphaFoldDB" id="A0A8H5LVX4"/>
<dbReference type="SUPFAM" id="SSF50978">
    <property type="entry name" value="WD40 repeat-like"/>
    <property type="match status" value="1"/>
</dbReference>
<proteinExistence type="predicted"/>
<comment type="caution">
    <text evidence="2">The sequence shown here is derived from an EMBL/GenBank/DDBJ whole genome shotgun (WGS) entry which is preliminary data.</text>
</comment>
<name>A0A8H5LVX4_9AGAR</name>
<gene>
    <name evidence="2" type="ORF">D9615_009682</name>
</gene>
<evidence type="ECO:0000313" key="3">
    <source>
        <dbReference type="Proteomes" id="UP000565441"/>
    </source>
</evidence>
<dbReference type="OrthoDB" id="3238562at2759"/>
<feature type="region of interest" description="Disordered" evidence="1">
    <location>
        <begin position="505"/>
        <end position="528"/>
    </location>
</feature>
<dbReference type="InterPro" id="IPR036322">
    <property type="entry name" value="WD40_repeat_dom_sf"/>
</dbReference>
<dbReference type="SMART" id="SM00320">
    <property type="entry name" value="WD40"/>
    <property type="match status" value="3"/>
</dbReference>
<organism evidence="2 3">
    <name type="scientific">Tricholomella constricta</name>
    <dbReference type="NCBI Taxonomy" id="117010"/>
    <lineage>
        <taxon>Eukaryota</taxon>
        <taxon>Fungi</taxon>
        <taxon>Dikarya</taxon>
        <taxon>Basidiomycota</taxon>
        <taxon>Agaricomycotina</taxon>
        <taxon>Agaricomycetes</taxon>
        <taxon>Agaricomycetidae</taxon>
        <taxon>Agaricales</taxon>
        <taxon>Tricholomatineae</taxon>
        <taxon>Lyophyllaceae</taxon>
        <taxon>Tricholomella</taxon>
    </lineage>
</organism>
<keyword evidence="3" id="KW-1185">Reference proteome</keyword>
<evidence type="ECO:0000313" key="2">
    <source>
        <dbReference type="EMBL" id="KAF5371379.1"/>
    </source>
</evidence>
<protein>
    <recommendedName>
        <fullName evidence="4">Anaphase-promoting complex subunit 4 WD40 domain-containing protein</fullName>
    </recommendedName>
</protein>
<dbReference type="Proteomes" id="UP000565441">
    <property type="component" value="Unassembled WGS sequence"/>
</dbReference>
<dbReference type="InterPro" id="IPR015943">
    <property type="entry name" value="WD40/YVTN_repeat-like_dom_sf"/>
</dbReference>
<sequence length="528" mass="57490">MSTITLSSDTTWLTNSDDREINVMRFSTDGEYLATGDRDGVMLMYESRSWRIVSNYRASTAIRALAWHPVAVKCLVVGRDNGDVSTLDIEAAEDDLMSFSNLIHCVEYNQSGNQLAVAYGTEVYLINDWHAETPGVHLDLTPYAVSPDANPAVPRSLHYISDDRLVVCFMDGYIALYHAMPPYEKIRDFKMRRGAWVIGSSALSPSKTLLAVTNFHDGIDWYSVQKYKWIATTKFDTKEHYSVGIQFIDDESVVVGRSRGGLVLANVMCTKNPERFNLQFKSRTQNLAIGRCNGQLMIAAASKMRERHPLKTDKGSRRSTLHIIYEAPAAGTDRNEAVYTSGVWHWPWILLAIAGFVIHESKVVTAATAPTAATMAAATSTAMAATTATATTTLVITATTTATATTTSTRIIIVTAVPATPESCPPSQIFEMVEPTSTYTVTETLTVTGTATVLARTDAPIEVDLPSDSVPDAWCIDGVWGHRDRTAQDPKGLSNDKILASVGSGYGGSPRSPTATMAVTSPDNYTIA</sequence>
<evidence type="ECO:0000256" key="1">
    <source>
        <dbReference type="SAM" id="MobiDB-lite"/>
    </source>
</evidence>